<organism evidence="1 2">
    <name type="scientific">Pseudogracilibacillus auburnensis</name>
    <dbReference type="NCBI Taxonomy" id="1494959"/>
    <lineage>
        <taxon>Bacteria</taxon>
        <taxon>Bacillati</taxon>
        <taxon>Bacillota</taxon>
        <taxon>Bacilli</taxon>
        <taxon>Bacillales</taxon>
        <taxon>Bacillaceae</taxon>
        <taxon>Pseudogracilibacillus</taxon>
    </lineage>
</organism>
<evidence type="ECO:0000313" key="1">
    <source>
        <dbReference type="EMBL" id="PXW87457.1"/>
    </source>
</evidence>
<dbReference type="InterPro" id="IPR009910">
    <property type="entry name" value="DUF1450"/>
</dbReference>
<dbReference type="Pfam" id="PF07293">
    <property type="entry name" value="DUF1450"/>
    <property type="match status" value="1"/>
</dbReference>
<proteinExistence type="predicted"/>
<sequence length="84" mass="9181">MNIMGIVIVDICSANAITTLNIEKIIEGEFPEVAVIMNSCLSYCGLCANSPYAHVNGKLIHGKTPEQCLARIREEIKKELAVYA</sequence>
<protein>
    <submittedName>
        <fullName evidence="1">Uncharacterized protein YuzB (UPF0349 family)</fullName>
    </submittedName>
</protein>
<comment type="caution">
    <text evidence="1">The sequence shown here is derived from an EMBL/GenBank/DDBJ whole genome shotgun (WGS) entry which is preliminary data.</text>
</comment>
<dbReference type="Proteomes" id="UP000247978">
    <property type="component" value="Unassembled WGS sequence"/>
</dbReference>
<name>A0A2V3VZH3_9BACI</name>
<accession>A0A2V3VZH3</accession>
<reference evidence="1 2" key="1">
    <citation type="submission" date="2018-05" db="EMBL/GenBank/DDBJ databases">
        <title>Genomic Encyclopedia of Type Strains, Phase IV (KMG-IV): sequencing the most valuable type-strain genomes for metagenomic binning, comparative biology and taxonomic classification.</title>
        <authorList>
            <person name="Goeker M."/>
        </authorList>
    </citation>
    <scope>NUCLEOTIDE SEQUENCE [LARGE SCALE GENOMIC DNA]</scope>
    <source>
        <strain evidence="1 2">DSM 28556</strain>
    </source>
</reference>
<keyword evidence="2" id="KW-1185">Reference proteome</keyword>
<dbReference type="EMBL" id="QJJQ01000005">
    <property type="protein sequence ID" value="PXW87457.1"/>
    <property type="molecule type" value="Genomic_DNA"/>
</dbReference>
<evidence type="ECO:0000313" key="2">
    <source>
        <dbReference type="Proteomes" id="UP000247978"/>
    </source>
</evidence>
<gene>
    <name evidence="1" type="ORF">DFR56_10599</name>
</gene>
<dbReference type="AlphaFoldDB" id="A0A2V3VZH3"/>